<keyword evidence="14" id="KW-0677">Repeat</keyword>
<feature type="domain" description="Hcy-binding" evidence="25">
    <location>
        <begin position="1"/>
        <end position="300"/>
    </location>
</feature>
<evidence type="ECO:0000259" key="28">
    <source>
        <dbReference type="PROSITE" id="PS51332"/>
    </source>
</evidence>
<dbReference type="PIRSF" id="PIRSF000381">
    <property type="entry name" value="MetH"/>
    <property type="match status" value="1"/>
</dbReference>
<dbReference type="PROSITE" id="PS51332">
    <property type="entry name" value="B12_BINDING"/>
    <property type="match status" value="1"/>
</dbReference>
<evidence type="ECO:0000256" key="5">
    <source>
        <dbReference type="ARBA" id="ARBA00010398"/>
    </source>
</evidence>
<keyword evidence="12 21" id="KW-0949">S-adenosyl-L-methionine</keyword>
<dbReference type="InterPro" id="IPR037010">
    <property type="entry name" value="VitB12-dep_Met_synth_activ_sf"/>
</dbReference>
<dbReference type="PROSITE" id="PS50970">
    <property type="entry name" value="HCY"/>
    <property type="match status" value="1"/>
</dbReference>
<evidence type="ECO:0000256" key="20">
    <source>
        <dbReference type="NCBIfam" id="TIGR02082"/>
    </source>
</evidence>
<dbReference type="EC" id="2.1.1.13" evidence="6 20"/>
<comment type="pathway">
    <text evidence="4 21">Amino-acid biosynthesis; L-methionine biosynthesis via de novo pathway; L-methionine from L-homocysteine (MetH route): step 1/1.</text>
</comment>
<evidence type="ECO:0000256" key="11">
    <source>
        <dbReference type="ARBA" id="ARBA00022679"/>
    </source>
</evidence>
<feature type="domain" description="AdoMet activation" evidence="27">
    <location>
        <begin position="1066"/>
        <end position="1156"/>
    </location>
</feature>
<dbReference type="PROSITE" id="PS50972">
    <property type="entry name" value="PTERIN_BINDING"/>
    <property type="match status" value="1"/>
</dbReference>
<comment type="domain">
    <text evidence="21">Modular enzyme with four functionally distinct domains. The isolated Hcy-binding domain catalyzes methyl transfer from free methylcobalamin to homocysteine. The Hcy-binding domain in association with the pterin-binding domain catalyzes the methylation of cob(I)alamin by methyltetrahydrofolate and the methylation of homocysteine. The B12-binding domain binds the cofactor. The AdoMet activation domain binds S-adenosyl-L-methionine. Under aerobic conditions cob(I)alamin can be converted to inactive cob(II)alamin. Reductive methylation by S-adenosyl-L-methionine and flavodoxin regenerates methylcobalamin.</text>
</comment>
<gene>
    <name evidence="30" type="primary">metH</name>
    <name evidence="30" type="ORF">IAC35_03000</name>
</gene>
<feature type="binding site" evidence="23">
    <location>
        <position position="842"/>
    </location>
    <ligand>
        <name>methylcob(III)alamin</name>
        <dbReference type="ChEBI" id="CHEBI:28115"/>
    </ligand>
</feature>
<comment type="similarity">
    <text evidence="5">Belongs to the vitamin-B12 dependent methionine synthase family.</text>
</comment>
<dbReference type="FunFam" id="1.10.1240.10:FF:000001">
    <property type="entry name" value="Methionine synthase"/>
    <property type="match status" value="1"/>
</dbReference>
<dbReference type="InterPro" id="IPR011822">
    <property type="entry name" value="MetH"/>
</dbReference>
<dbReference type="GO" id="GO:0008270">
    <property type="term" value="F:zinc ion binding"/>
    <property type="evidence" value="ECO:0007669"/>
    <property type="project" value="UniProtKB-UniRule"/>
</dbReference>
<dbReference type="Gene3D" id="3.10.196.10">
    <property type="entry name" value="Vitamin B12-dependent methionine synthase, activation domain"/>
    <property type="match status" value="1"/>
</dbReference>
<dbReference type="PROSITE" id="PS51337">
    <property type="entry name" value="B12_BINDING_NTER"/>
    <property type="match status" value="1"/>
</dbReference>
<feature type="binding site" evidence="23">
    <location>
        <position position="920"/>
    </location>
    <ligand>
        <name>S-adenosyl-L-methionine</name>
        <dbReference type="ChEBI" id="CHEBI:59789"/>
    </ligand>
</feature>
<feature type="domain" description="B12-binding N-terminal" evidence="29">
    <location>
        <begin position="630"/>
        <end position="724"/>
    </location>
</feature>
<dbReference type="GO" id="GO:0046653">
    <property type="term" value="P:tetrahydrofolate metabolic process"/>
    <property type="evidence" value="ECO:0007669"/>
    <property type="project" value="TreeGrafter"/>
</dbReference>
<dbReference type="GO" id="GO:0032259">
    <property type="term" value="P:methylation"/>
    <property type="evidence" value="ECO:0007669"/>
    <property type="project" value="UniProtKB-KW"/>
</dbReference>
<dbReference type="SUPFAM" id="SSF82282">
    <property type="entry name" value="Homocysteine S-methyltransferase"/>
    <property type="match status" value="1"/>
</dbReference>
<comment type="cofactor">
    <cofactor evidence="2 21 24">
        <name>Zn(2+)</name>
        <dbReference type="ChEBI" id="CHEBI:29105"/>
    </cofactor>
</comment>
<dbReference type="FunFam" id="3.20.20.20:FF:000002">
    <property type="entry name" value="Methionine synthase"/>
    <property type="match status" value="1"/>
</dbReference>
<evidence type="ECO:0000259" key="25">
    <source>
        <dbReference type="PROSITE" id="PS50970"/>
    </source>
</evidence>
<organism evidence="30 31">
    <name type="scientific">Candidatus Cryptobacteroides merdipullorum</name>
    <dbReference type="NCBI Taxonomy" id="2840771"/>
    <lineage>
        <taxon>Bacteria</taxon>
        <taxon>Pseudomonadati</taxon>
        <taxon>Bacteroidota</taxon>
        <taxon>Bacteroidia</taxon>
        <taxon>Bacteroidales</taxon>
        <taxon>Candidatus Cryptobacteroides</taxon>
    </lineage>
</organism>
<dbReference type="PANTHER" id="PTHR45833:SF1">
    <property type="entry name" value="METHIONINE SYNTHASE"/>
    <property type="match status" value="1"/>
</dbReference>
<keyword evidence="17 21" id="KW-0170">Cobalt</keyword>
<comment type="cofactor">
    <cofactor evidence="3 21 22">
        <name>methylcob(III)alamin</name>
        <dbReference type="ChEBI" id="CHEBI:28115"/>
    </cofactor>
</comment>
<evidence type="ECO:0000256" key="13">
    <source>
        <dbReference type="ARBA" id="ARBA00022723"/>
    </source>
</evidence>
<keyword evidence="10 21" id="KW-0846">Cobalamin</keyword>
<feature type="binding site" evidence="23">
    <location>
        <position position="674"/>
    </location>
    <ligand>
        <name>methylcob(III)alamin</name>
        <dbReference type="ChEBI" id="CHEBI:28115"/>
    </ligand>
</feature>
<keyword evidence="9 21" id="KW-0028">Amino-acid biosynthesis</keyword>
<dbReference type="Proteomes" id="UP000886881">
    <property type="component" value="Unassembled WGS sequence"/>
</dbReference>
<dbReference type="SUPFAM" id="SSF51717">
    <property type="entry name" value="Dihydropteroate synthetase-like"/>
    <property type="match status" value="1"/>
</dbReference>
<dbReference type="InterPro" id="IPR036594">
    <property type="entry name" value="Meth_synthase_dom"/>
</dbReference>
<dbReference type="FunFam" id="3.20.20.330:FF:000001">
    <property type="entry name" value="Methionine synthase"/>
    <property type="match status" value="1"/>
</dbReference>
<feature type="binding site" evidence="22 24">
    <location>
        <position position="286"/>
    </location>
    <ligand>
        <name>Zn(2+)</name>
        <dbReference type="ChEBI" id="CHEBI:29105"/>
    </ligand>
</feature>
<feature type="binding site" evidence="23">
    <location>
        <position position="791"/>
    </location>
    <ligand>
        <name>methylcob(III)alamin</name>
        <dbReference type="ChEBI" id="CHEBI:28115"/>
    </ligand>
</feature>
<evidence type="ECO:0000256" key="15">
    <source>
        <dbReference type="ARBA" id="ARBA00022833"/>
    </source>
</evidence>
<evidence type="ECO:0000256" key="9">
    <source>
        <dbReference type="ARBA" id="ARBA00022605"/>
    </source>
</evidence>
<comment type="function">
    <text evidence="18 21">Catalyzes the transfer of a methyl group from methyl-cobalamin to homocysteine, yielding enzyme-bound cob(I)alamin and methionine. Subsequently, remethylates the cofactor using methyltetrahydrofolate.</text>
</comment>
<feature type="binding site" description="axial binding residue" evidence="22">
    <location>
        <position position="742"/>
    </location>
    <ligand>
        <name>methylcob(III)alamin</name>
        <dbReference type="ChEBI" id="CHEBI:28115"/>
    </ligand>
    <ligandPart>
        <name>Co</name>
        <dbReference type="ChEBI" id="CHEBI:27638"/>
    </ligandPart>
</feature>
<feature type="binding site" evidence="23">
    <location>
        <position position="787"/>
    </location>
    <ligand>
        <name>methylcob(III)alamin</name>
        <dbReference type="ChEBI" id="CHEBI:28115"/>
    </ligand>
</feature>
<evidence type="ECO:0000259" key="26">
    <source>
        <dbReference type="PROSITE" id="PS50972"/>
    </source>
</evidence>
<dbReference type="InterPro" id="IPR006158">
    <property type="entry name" value="Cobalamin-bd"/>
</dbReference>
<feature type="domain" description="Pterin-binding" evidence="26">
    <location>
        <begin position="331"/>
        <end position="592"/>
    </location>
</feature>
<dbReference type="Gene3D" id="1.10.1240.10">
    <property type="entry name" value="Methionine synthase domain"/>
    <property type="match status" value="1"/>
</dbReference>
<dbReference type="Gene3D" id="3.20.20.20">
    <property type="entry name" value="Dihydropteroate synthase-like"/>
    <property type="match status" value="1"/>
</dbReference>
<dbReference type="InterPro" id="IPR050554">
    <property type="entry name" value="Met_Synthase/Corrinoid"/>
</dbReference>
<dbReference type="InterPro" id="IPR004223">
    <property type="entry name" value="VitB12-dep_Met_synth_activ_dom"/>
</dbReference>
<dbReference type="SUPFAM" id="SSF56507">
    <property type="entry name" value="Methionine synthase activation domain-like"/>
    <property type="match status" value="1"/>
</dbReference>
<evidence type="ECO:0000256" key="1">
    <source>
        <dbReference type="ARBA" id="ARBA00001700"/>
    </source>
</evidence>
<dbReference type="PANTHER" id="PTHR45833">
    <property type="entry name" value="METHIONINE SYNTHASE"/>
    <property type="match status" value="1"/>
</dbReference>
<dbReference type="Pfam" id="PF02574">
    <property type="entry name" value="S-methyl_trans"/>
    <property type="match status" value="1"/>
</dbReference>
<dbReference type="AlphaFoldDB" id="A0A9D1KHE0"/>
<dbReference type="PROSITE" id="PS50974">
    <property type="entry name" value="ADOMET_ACTIVATION"/>
    <property type="match status" value="1"/>
</dbReference>
<evidence type="ECO:0000256" key="8">
    <source>
        <dbReference type="ARBA" id="ARBA00022603"/>
    </source>
</evidence>
<comment type="catalytic activity">
    <reaction evidence="1 21">
        <text>(6S)-5-methyl-5,6,7,8-tetrahydrofolate + L-homocysteine = (6S)-5,6,7,8-tetrahydrofolate + L-methionine</text>
        <dbReference type="Rhea" id="RHEA:11172"/>
        <dbReference type="ChEBI" id="CHEBI:18608"/>
        <dbReference type="ChEBI" id="CHEBI:57453"/>
        <dbReference type="ChEBI" id="CHEBI:57844"/>
        <dbReference type="ChEBI" id="CHEBI:58199"/>
        <dbReference type="EC" id="2.1.1.13"/>
    </reaction>
</comment>
<evidence type="ECO:0000256" key="4">
    <source>
        <dbReference type="ARBA" id="ARBA00005178"/>
    </source>
</evidence>
<evidence type="ECO:0000256" key="24">
    <source>
        <dbReference type="PROSITE-ProRule" id="PRU00333"/>
    </source>
</evidence>
<dbReference type="GO" id="GO:0005829">
    <property type="term" value="C:cytosol"/>
    <property type="evidence" value="ECO:0007669"/>
    <property type="project" value="TreeGrafter"/>
</dbReference>
<comment type="caution">
    <text evidence="30">The sequence shown here is derived from an EMBL/GenBank/DDBJ whole genome shotgun (WGS) entry which is preliminary data.</text>
</comment>
<evidence type="ECO:0000256" key="10">
    <source>
        <dbReference type="ARBA" id="ARBA00022628"/>
    </source>
</evidence>
<evidence type="ECO:0000313" key="30">
    <source>
        <dbReference type="EMBL" id="HIT46808.1"/>
    </source>
</evidence>
<feature type="binding site" evidence="22 24">
    <location>
        <position position="222"/>
    </location>
    <ligand>
        <name>Zn(2+)</name>
        <dbReference type="ChEBI" id="CHEBI:29105"/>
    </ligand>
</feature>
<reference evidence="30" key="2">
    <citation type="journal article" date="2021" name="PeerJ">
        <title>Extensive microbial diversity within the chicken gut microbiome revealed by metagenomics and culture.</title>
        <authorList>
            <person name="Gilroy R."/>
            <person name="Ravi A."/>
            <person name="Getino M."/>
            <person name="Pursley I."/>
            <person name="Horton D.L."/>
            <person name="Alikhan N.F."/>
            <person name="Baker D."/>
            <person name="Gharbi K."/>
            <person name="Hall N."/>
            <person name="Watson M."/>
            <person name="Adriaenssens E.M."/>
            <person name="Foster-Nyarko E."/>
            <person name="Jarju S."/>
            <person name="Secka A."/>
            <person name="Antonio M."/>
            <person name="Oren A."/>
            <person name="Chaudhuri R.R."/>
            <person name="La Ragione R."/>
            <person name="Hildebrand F."/>
            <person name="Pallen M.J."/>
        </authorList>
    </citation>
    <scope>NUCLEOTIDE SEQUENCE</scope>
    <source>
        <strain evidence="30">ChiHecec2B26-709</strain>
    </source>
</reference>
<evidence type="ECO:0000256" key="2">
    <source>
        <dbReference type="ARBA" id="ARBA00001947"/>
    </source>
</evidence>
<proteinExistence type="inferred from homology"/>
<dbReference type="GO" id="GO:0031419">
    <property type="term" value="F:cobalamin binding"/>
    <property type="evidence" value="ECO:0007669"/>
    <property type="project" value="UniProtKB-UniRule"/>
</dbReference>
<dbReference type="Pfam" id="PF00809">
    <property type="entry name" value="Pterin_bind"/>
    <property type="match status" value="1"/>
</dbReference>
<sequence>MDDIRDLLYKRILILDGAMGTMLQRHGLCGNSESFNFTHPETVSSIHRAYIAAGADIIETNSFSANRISQNEHGCSDRAYEMAYRAAQIARKVADEAGRRVWVAGSAGPTSKSLTLAQDLSDPAFRALGFDEMAAAYKEQLRGLIEGGADIILLETCFDALNTKAAIYALKTLADDDPQLRRPVMISATVSDRSGRTLTGQTVEAFYRSVEHADPLSFGLNCSLGAEGLAPLAKDAASWAECATSLHPNAGLPNEMGSYDQTPEVMAGQLAALAQEGVLNIIGGCCGTTPDHISAIAAAVRDCPCRPRKPQSGCLHVSGLEAVTIDRTRNFTNIAERTNVAGSRKFARLISAGDYGEALAVAASQIESGASVMDVNMDDAMLDSRAEMERFLRHAANEPAVAKAAVMVDSSHWDTVLAGLKNCQGKCIVNSISLREGEESFLAKAREADRLGAALVVMAFDEQGQATSLERKTEICSRAYRLLTERLGIKPYNIILDPGVLSVGTGIPEHARYATDFIEAVRWIKANLPGALTSGGISNLSFAFRGNNSVREAMHSVFLYHAVAAGLDMGIVNPAMLRIYDEIEPELLKCVSDVILDSDPEATERLLAKAARIQETESAAKTGTKAGTPHEAASDGLTAAERLRKALVRGGSPSFREDVLECLRESGRAVDVIEGPLMAGMASVGELFAEGRMFLPQVVKSARVMRDAVEILQPYMETAADADDGGHRRPLVLLATVKGDVHDIGKNIVGIVMRCNGLEVRDLGVMVPVGRILEEAAACGADIIGVSGLITPSLHQMEELCREMNAKDMTTPLIVGGATTSALHTAVKLAPLYGHVFYGGDASSSAVLAGRLISSRDDCEAGLHEAQEKLRRLYLESHSSAAASTPAAAPFPPESFLRGKFFRDLPAQELKIKDVLPYFDWKLFYTSLGVRSRHEEAAAELNAGAVETIDRMIREERCRITLCARFDACRSDGDDIICPDYRLPMLRQQDGARRSLCDFVAPEQYGFCSPAGMFAVSVHEAGGSPEDEAVALIERAVRVTLAEAASAWLDARLTAQLPAGPAVRIIKPAAGYASCPDHSLKRDILRLLPDSARLGISLTESCAMSPEASICGLIFAHPDAFYPEIRRIRKAAAEDYARRREMSVSETELFLGNIID</sequence>
<dbReference type="SUPFAM" id="SSF52242">
    <property type="entry name" value="Cobalamin (vitamin B12)-binding domain"/>
    <property type="match status" value="1"/>
</dbReference>
<dbReference type="GO" id="GO:0050667">
    <property type="term" value="P:homocysteine metabolic process"/>
    <property type="evidence" value="ECO:0007669"/>
    <property type="project" value="TreeGrafter"/>
</dbReference>
<evidence type="ECO:0000256" key="7">
    <source>
        <dbReference type="ARBA" id="ARBA00013998"/>
    </source>
</evidence>
<feature type="binding site" evidence="22 24">
    <location>
        <position position="285"/>
    </location>
    <ligand>
        <name>Zn(2+)</name>
        <dbReference type="ChEBI" id="CHEBI:29105"/>
    </ligand>
</feature>
<evidence type="ECO:0000259" key="27">
    <source>
        <dbReference type="PROSITE" id="PS50974"/>
    </source>
</evidence>
<dbReference type="SMART" id="SM01018">
    <property type="entry name" value="B12-binding_2"/>
    <property type="match status" value="1"/>
</dbReference>
<dbReference type="Pfam" id="PF02607">
    <property type="entry name" value="B12-binding_2"/>
    <property type="match status" value="1"/>
</dbReference>
<dbReference type="InterPro" id="IPR011005">
    <property type="entry name" value="Dihydropteroate_synth-like_sf"/>
</dbReference>
<feature type="binding site" evidence="23">
    <location>
        <begin position="739"/>
        <end position="743"/>
    </location>
    <ligand>
        <name>methylcob(III)alamin</name>
        <dbReference type="ChEBI" id="CHEBI:28115"/>
    </ligand>
</feature>
<evidence type="ECO:0000256" key="14">
    <source>
        <dbReference type="ARBA" id="ARBA00022737"/>
    </source>
</evidence>
<evidence type="ECO:0000256" key="3">
    <source>
        <dbReference type="ARBA" id="ARBA00001956"/>
    </source>
</evidence>
<dbReference type="NCBIfam" id="TIGR02082">
    <property type="entry name" value="metH"/>
    <property type="match status" value="1"/>
</dbReference>
<dbReference type="InterPro" id="IPR036724">
    <property type="entry name" value="Cobalamin-bd_sf"/>
</dbReference>
<evidence type="ECO:0000256" key="22">
    <source>
        <dbReference type="PIRSR" id="PIRSR000381-1"/>
    </source>
</evidence>
<evidence type="ECO:0000256" key="18">
    <source>
        <dbReference type="ARBA" id="ARBA00025552"/>
    </source>
</evidence>
<evidence type="ECO:0000259" key="29">
    <source>
        <dbReference type="PROSITE" id="PS51337"/>
    </source>
</evidence>
<keyword evidence="13 21" id="KW-0479">Metal-binding</keyword>
<evidence type="ECO:0000256" key="21">
    <source>
        <dbReference type="PIRNR" id="PIRNR000381"/>
    </source>
</evidence>
<dbReference type="Gene3D" id="3.40.50.280">
    <property type="entry name" value="Cobalamin-binding domain"/>
    <property type="match status" value="1"/>
</dbReference>
<evidence type="ECO:0000256" key="6">
    <source>
        <dbReference type="ARBA" id="ARBA00012032"/>
    </source>
</evidence>
<evidence type="ECO:0000256" key="16">
    <source>
        <dbReference type="ARBA" id="ARBA00023167"/>
    </source>
</evidence>
<evidence type="ECO:0000256" key="23">
    <source>
        <dbReference type="PIRSR" id="PIRSR000381-2"/>
    </source>
</evidence>
<evidence type="ECO:0000256" key="12">
    <source>
        <dbReference type="ARBA" id="ARBA00022691"/>
    </source>
</evidence>
<feature type="domain" description="B12-binding" evidence="28">
    <location>
        <begin position="729"/>
        <end position="863"/>
    </location>
</feature>
<dbReference type="InterPro" id="IPR036589">
    <property type="entry name" value="HCY_dom_sf"/>
</dbReference>
<keyword evidence="11 21" id="KW-0808">Transferase</keyword>
<dbReference type="SUPFAM" id="SSF47644">
    <property type="entry name" value="Methionine synthase domain"/>
    <property type="match status" value="1"/>
</dbReference>
<dbReference type="Pfam" id="PF02965">
    <property type="entry name" value="Met_synt_B12"/>
    <property type="match status" value="1"/>
</dbReference>
<keyword evidence="15 21" id="KW-0862">Zinc</keyword>
<evidence type="ECO:0000256" key="19">
    <source>
        <dbReference type="ARBA" id="ARBA00031040"/>
    </source>
</evidence>
<evidence type="ECO:0000256" key="17">
    <source>
        <dbReference type="ARBA" id="ARBA00023285"/>
    </source>
</evidence>
<dbReference type="InterPro" id="IPR003726">
    <property type="entry name" value="HCY_dom"/>
</dbReference>
<keyword evidence="16 21" id="KW-0486">Methionine biosynthesis</keyword>
<dbReference type="InterPro" id="IPR000489">
    <property type="entry name" value="Pterin-binding_dom"/>
</dbReference>
<accession>A0A9D1KHE0</accession>
<dbReference type="Pfam" id="PF02310">
    <property type="entry name" value="B12-binding"/>
    <property type="match status" value="1"/>
</dbReference>
<dbReference type="EMBL" id="DVLC01000057">
    <property type="protein sequence ID" value="HIT46808.1"/>
    <property type="molecule type" value="Genomic_DNA"/>
</dbReference>
<dbReference type="InterPro" id="IPR003759">
    <property type="entry name" value="Cbl-bd_cap"/>
</dbReference>
<keyword evidence="8 21" id="KW-0489">Methyltransferase</keyword>
<name>A0A9D1KHE0_9BACT</name>
<dbReference type="GO" id="GO:0008705">
    <property type="term" value="F:methionine synthase activity"/>
    <property type="evidence" value="ECO:0007669"/>
    <property type="project" value="UniProtKB-UniRule"/>
</dbReference>
<evidence type="ECO:0000313" key="31">
    <source>
        <dbReference type="Proteomes" id="UP000886881"/>
    </source>
</evidence>
<dbReference type="Gene3D" id="3.20.20.330">
    <property type="entry name" value="Homocysteine-binding-like domain"/>
    <property type="match status" value="1"/>
</dbReference>
<protein>
    <recommendedName>
        <fullName evidence="7 20">Methionine synthase</fullName>
        <ecNumber evidence="6 20">2.1.1.13</ecNumber>
    </recommendedName>
    <alternativeName>
        <fullName evidence="19 21">5-methyltetrahydrofolate--homocysteine methyltransferase</fullName>
    </alternativeName>
</protein>
<reference evidence="30" key="1">
    <citation type="submission" date="2020-10" db="EMBL/GenBank/DDBJ databases">
        <authorList>
            <person name="Gilroy R."/>
        </authorList>
    </citation>
    <scope>NUCLEOTIDE SEQUENCE</scope>
    <source>
        <strain evidence="30">ChiHecec2B26-709</strain>
    </source>
</reference>